<protein>
    <recommendedName>
        <fullName evidence="2">Glycinamide ribonucleotide synthetase</fullName>
    </recommendedName>
    <alternativeName>
        <fullName evidence="3">Phosphoribosylglycinamide synthetase</fullName>
    </alternativeName>
</protein>
<keyword evidence="6" id="KW-1185">Reference proteome</keyword>
<evidence type="ECO:0000259" key="4">
    <source>
        <dbReference type="SMART" id="SM01210"/>
    </source>
</evidence>
<dbReference type="Pfam" id="PF02843">
    <property type="entry name" value="GARS_C"/>
    <property type="match status" value="1"/>
</dbReference>
<dbReference type="PANTHER" id="PTHR43472:SF1">
    <property type="entry name" value="PHOSPHORIBOSYLAMINE--GLYCINE LIGASE, CHLOROPLASTIC"/>
    <property type="match status" value="1"/>
</dbReference>
<dbReference type="EMBL" id="JBHTIS010000555">
    <property type="protein sequence ID" value="MFD1046197.1"/>
    <property type="molecule type" value="Genomic_DNA"/>
</dbReference>
<evidence type="ECO:0000256" key="2">
    <source>
        <dbReference type="ARBA" id="ARBA00042242"/>
    </source>
</evidence>
<organism evidence="5 6">
    <name type="scientific">Kibdelosporangium lantanae</name>
    <dbReference type="NCBI Taxonomy" id="1497396"/>
    <lineage>
        <taxon>Bacteria</taxon>
        <taxon>Bacillati</taxon>
        <taxon>Actinomycetota</taxon>
        <taxon>Actinomycetes</taxon>
        <taxon>Pseudonocardiales</taxon>
        <taxon>Pseudonocardiaceae</taxon>
        <taxon>Kibdelosporangium</taxon>
    </lineage>
</organism>
<dbReference type="Gene3D" id="3.90.600.10">
    <property type="entry name" value="Phosphoribosylglycinamide synthetase, C-terminal domain"/>
    <property type="match status" value="1"/>
</dbReference>
<comment type="similarity">
    <text evidence="1">Belongs to the GARS family.</text>
</comment>
<dbReference type="Proteomes" id="UP001597045">
    <property type="component" value="Unassembled WGS sequence"/>
</dbReference>
<evidence type="ECO:0000256" key="1">
    <source>
        <dbReference type="ARBA" id="ARBA00038345"/>
    </source>
</evidence>
<dbReference type="InterPro" id="IPR000115">
    <property type="entry name" value="PRibGlycinamide_synth"/>
</dbReference>
<dbReference type="SMART" id="SM01210">
    <property type="entry name" value="GARS_C"/>
    <property type="match status" value="1"/>
</dbReference>
<comment type="caution">
    <text evidence="5">The sequence shown here is derived from an EMBL/GenBank/DDBJ whole genome shotgun (WGS) entry which is preliminary data.</text>
</comment>
<sequence length="64" mass="6785">RREDGAVVSTGGRVLSVVGLGANLDEAREDAYRRVAQIHLPGSHHRTDIAQRAAQGEVAVPAAR</sequence>
<evidence type="ECO:0000256" key="3">
    <source>
        <dbReference type="ARBA" id="ARBA00042864"/>
    </source>
</evidence>
<reference evidence="6" key="1">
    <citation type="journal article" date="2019" name="Int. J. Syst. Evol. Microbiol.">
        <title>The Global Catalogue of Microorganisms (GCM) 10K type strain sequencing project: providing services to taxonomists for standard genome sequencing and annotation.</title>
        <authorList>
            <consortium name="The Broad Institute Genomics Platform"/>
            <consortium name="The Broad Institute Genome Sequencing Center for Infectious Disease"/>
            <person name="Wu L."/>
            <person name="Ma J."/>
        </authorList>
    </citation>
    <scope>NUCLEOTIDE SEQUENCE [LARGE SCALE GENOMIC DNA]</scope>
    <source>
        <strain evidence="6">JCM 31486</strain>
    </source>
</reference>
<dbReference type="SUPFAM" id="SSF51246">
    <property type="entry name" value="Rudiment single hybrid motif"/>
    <property type="match status" value="1"/>
</dbReference>
<evidence type="ECO:0000313" key="5">
    <source>
        <dbReference type="EMBL" id="MFD1046197.1"/>
    </source>
</evidence>
<dbReference type="InterPro" id="IPR020560">
    <property type="entry name" value="PRibGlycinamide_synth_C-dom"/>
</dbReference>
<proteinExistence type="inferred from homology"/>
<name>A0ABW3M775_9PSEU</name>
<accession>A0ABW3M775</accession>
<dbReference type="PANTHER" id="PTHR43472">
    <property type="entry name" value="PHOSPHORIBOSYLAMINE--GLYCINE LIGASE"/>
    <property type="match status" value="1"/>
</dbReference>
<feature type="non-terminal residue" evidence="5">
    <location>
        <position position="1"/>
    </location>
</feature>
<feature type="domain" description="Phosphoribosylglycinamide synthetase C-domain" evidence="4">
    <location>
        <begin position="1"/>
        <end position="54"/>
    </location>
</feature>
<gene>
    <name evidence="5" type="ORF">ACFQ1S_11785</name>
</gene>
<dbReference type="InterPro" id="IPR011054">
    <property type="entry name" value="Rudment_hybrid_motif"/>
</dbReference>
<dbReference type="InterPro" id="IPR037123">
    <property type="entry name" value="PRibGlycinamide_synth_C_sf"/>
</dbReference>
<evidence type="ECO:0000313" key="6">
    <source>
        <dbReference type="Proteomes" id="UP001597045"/>
    </source>
</evidence>